<evidence type="ECO:0000313" key="11">
    <source>
        <dbReference type="EMBL" id="WFC96392.1"/>
    </source>
</evidence>
<dbReference type="InterPro" id="IPR012677">
    <property type="entry name" value="Nucleotide-bd_a/b_plait_sf"/>
</dbReference>
<evidence type="ECO:0000259" key="10">
    <source>
        <dbReference type="PROSITE" id="PS50103"/>
    </source>
</evidence>
<keyword evidence="6" id="KW-0508">mRNA splicing</keyword>
<dbReference type="SUPFAM" id="SSF54928">
    <property type="entry name" value="RNA-binding domain, RBD"/>
    <property type="match status" value="1"/>
</dbReference>
<dbReference type="InterPro" id="IPR000571">
    <property type="entry name" value="Znf_CCCH"/>
</dbReference>
<dbReference type="InterPro" id="IPR036855">
    <property type="entry name" value="Znf_CCCH_sf"/>
</dbReference>
<evidence type="ECO:0000259" key="9">
    <source>
        <dbReference type="PROSITE" id="PS50102"/>
    </source>
</evidence>
<dbReference type="Pfam" id="PF16131">
    <property type="entry name" value="Torus"/>
    <property type="match status" value="1"/>
</dbReference>
<dbReference type="GO" id="GO:0008380">
    <property type="term" value="P:RNA splicing"/>
    <property type="evidence" value="ECO:0007669"/>
    <property type="project" value="UniProtKB-KW"/>
</dbReference>
<gene>
    <name evidence="11" type="primary">SLT11</name>
    <name evidence="11" type="ORF">MBRA1_003049</name>
</gene>
<dbReference type="AlphaFoldDB" id="A0AAF0IPM4"/>
<proteinExistence type="predicted"/>
<dbReference type="GO" id="GO:0017070">
    <property type="term" value="F:U6 snRNA binding"/>
    <property type="evidence" value="ECO:0007669"/>
    <property type="project" value="TreeGrafter"/>
</dbReference>
<evidence type="ECO:0000256" key="3">
    <source>
        <dbReference type="ARBA" id="ARBA00022771"/>
    </source>
</evidence>
<keyword evidence="2" id="KW-0747">Spliceosome</keyword>
<dbReference type="InterPro" id="IPR032297">
    <property type="entry name" value="Torus"/>
</dbReference>
<dbReference type="GO" id="GO:0071007">
    <property type="term" value="C:U2-type catalytic step 2 spliceosome"/>
    <property type="evidence" value="ECO:0007669"/>
    <property type="project" value="TreeGrafter"/>
</dbReference>
<keyword evidence="3 8" id="KW-0863">Zinc-finger</keyword>
<evidence type="ECO:0000313" key="12">
    <source>
        <dbReference type="Proteomes" id="UP001216638"/>
    </source>
</evidence>
<sequence>MVRVVLTQSYGFLNKQNTANAGSSSAETPILCETCLGPNPYVRMSRQHLGKECKVCGRPFTVFRWNPGAGMRFKKTEICTTCAKLKHVCQTCILDLDYQLPTHVRDAALHIQSAIPTSDINRQYYVNRMEAIMDDDQAGPQTGPARGAAHATLQKLARDTPDYKRNRPQICSFYARGACTRGEACPYRHEMPSDAPRQSIADRYHGTNDVMAKHMLRRLAQAKGLTPPANEAIMSLFLSGLPDISEDGVRAAFLASVPGLRADDIRQVSLVPASHCAFVNFATRAAAERAAESLAVKVEIDGKEVRVAWGRTPAKSREKET</sequence>
<evidence type="ECO:0000256" key="2">
    <source>
        <dbReference type="ARBA" id="ARBA00022728"/>
    </source>
</evidence>
<feature type="domain" description="C3H1-type" evidence="10">
    <location>
        <begin position="165"/>
        <end position="192"/>
    </location>
</feature>
<dbReference type="InterPro" id="IPR048995">
    <property type="entry name" value="STL11/RBM22-like_N"/>
</dbReference>
<feature type="domain" description="RRM" evidence="9">
    <location>
        <begin position="234"/>
        <end position="312"/>
    </location>
</feature>
<evidence type="ECO:0000256" key="6">
    <source>
        <dbReference type="ARBA" id="ARBA00023187"/>
    </source>
</evidence>
<dbReference type="InterPro" id="IPR000504">
    <property type="entry name" value="RRM_dom"/>
</dbReference>
<protein>
    <submittedName>
        <fullName evidence="11">Pre-mRNA-splicing factor slt11</fullName>
    </submittedName>
</protein>
<keyword evidence="2" id="KW-0507">mRNA processing</keyword>
<dbReference type="InterPro" id="IPR035979">
    <property type="entry name" value="RBD_domain_sf"/>
</dbReference>
<keyword evidence="4 8" id="KW-0862">Zinc</keyword>
<dbReference type="SMART" id="SM00360">
    <property type="entry name" value="RRM"/>
    <property type="match status" value="1"/>
</dbReference>
<dbReference type="GO" id="GO:0071006">
    <property type="term" value="C:U2-type catalytic step 1 spliceosome"/>
    <property type="evidence" value="ECO:0007669"/>
    <property type="project" value="TreeGrafter"/>
</dbReference>
<dbReference type="GO" id="GO:0000974">
    <property type="term" value="C:Prp19 complex"/>
    <property type="evidence" value="ECO:0007669"/>
    <property type="project" value="TreeGrafter"/>
</dbReference>
<dbReference type="GO" id="GO:0036002">
    <property type="term" value="F:pre-mRNA binding"/>
    <property type="evidence" value="ECO:0007669"/>
    <property type="project" value="TreeGrafter"/>
</dbReference>
<keyword evidence="1 8" id="KW-0479">Metal-binding</keyword>
<name>A0AAF0IPM4_9BASI</name>
<dbReference type="Gene3D" id="4.10.1000.10">
    <property type="entry name" value="Zinc finger, CCCH-type"/>
    <property type="match status" value="1"/>
</dbReference>
<evidence type="ECO:0000256" key="1">
    <source>
        <dbReference type="ARBA" id="ARBA00022723"/>
    </source>
</evidence>
<feature type="zinc finger region" description="C3H1-type" evidence="8">
    <location>
        <begin position="165"/>
        <end position="192"/>
    </location>
</feature>
<dbReference type="PANTHER" id="PTHR14089:SF6">
    <property type="entry name" value="PRE-MRNA-SPLICING FACTOR RBM22"/>
    <property type="match status" value="1"/>
</dbReference>
<accession>A0AAF0IPM4</accession>
<dbReference type="SMART" id="SM00356">
    <property type="entry name" value="ZnF_C3H1"/>
    <property type="match status" value="1"/>
</dbReference>
<dbReference type="GO" id="GO:0008270">
    <property type="term" value="F:zinc ion binding"/>
    <property type="evidence" value="ECO:0007669"/>
    <property type="project" value="UniProtKB-KW"/>
</dbReference>
<dbReference type="Gene3D" id="3.30.70.330">
    <property type="match status" value="1"/>
</dbReference>
<keyword evidence="5 7" id="KW-0694">RNA-binding</keyword>
<dbReference type="SUPFAM" id="SSF90229">
    <property type="entry name" value="CCCH zinc finger"/>
    <property type="match status" value="1"/>
</dbReference>
<dbReference type="PROSITE" id="PS50103">
    <property type="entry name" value="ZF_C3H1"/>
    <property type="match status" value="1"/>
</dbReference>
<reference evidence="11" key="1">
    <citation type="submission" date="2023-03" db="EMBL/GenBank/DDBJ databases">
        <title>Mating type loci evolution in Malassezia.</title>
        <authorList>
            <person name="Coelho M.A."/>
        </authorList>
    </citation>
    <scope>NUCLEOTIDE SEQUENCE</scope>
    <source>
        <strain evidence="11">CBS 14135</strain>
    </source>
</reference>
<keyword evidence="12" id="KW-1185">Reference proteome</keyword>
<evidence type="ECO:0000256" key="5">
    <source>
        <dbReference type="ARBA" id="ARBA00022884"/>
    </source>
</evidence>
<dbReference type="PANTHER" id="PTHR14089">
    <property type="entry name" value="PRE-MRNA-SPLICING FACTOR RBM22"/>
    <property type="match status" value="1"/>
</dbReference>
<dbReference type="Pfam" id="PF21369">
    <property type="entry name" value="STL11_N"/>
    <property type="match status" value="1"/>
</dbReference>
<dbReference type="Proteomes" id="UP001216638">
    <property type="component" value="Chromosome 3"/>
</dbReference>
<organism evidence="11 12">
    <name type="scientific">Malassezia brasiliensis</name>
    <dbReference type="NCBI Taxonomy" id="1821822"/>
    <lineage>
        <taxon>Eukaryota</taxon>
        <taxon>Fungi</taxon>
        <taxon>Dikarya</taxon>
        <taxon>Basidiomycota</taxon>
        <taxon>Ustilaginomycotina</taxon>
        <taxon>Malasseziomycetes</taxon>
        <taxon>Malasseziales</taxon>
        <taxon>Malasseziaceae</taxon>
        <taxon>Malassezia</taxon>
    </lineage>
</organism>
<dbReference type="EMBL" id="CP119953">
    <property type="protein sequence ID" value="WFC96392.1"/>
    <property type="molecule type" value="Genomic_DNA"/>
</dbReference>
<dbReference type="PROSITE" id="PS50102">
    <property type="entry name" value="RRM"/>
    <property type="match status" value="1"/>
</dbReference>
<evidence type="ECO:0000256" key="8">
    <source>
        <dbReference type="PROSITE-ProRule" id="PRU00723"/>
    </source>
</evidence>
<dbReference type="InterPro" id="IPR039171">
    <property type="entry name" value="Cwc2/Slt11"/>
</dbReference>
<evidence type="ECO:0000256" key="7">
    <source>
        <dbReference type="PROSITE-ProRule" id="PRU00176"/>
    </source>
</evidence>
<evidence type="ECO:0000256" key="4">
    <source>
        <dbReference type="ARBA" id="ARBA00022833"/>
    </source>
</evidence>